<dbReference type="Gene3D" id="3.40.50.2000">
    <property type="entry name" value="Glycogen Phosphorylase B"/>
    <property type="match status" value="1"/>
</dbReference>
<gene>
    <name evidence="7" type="ORF">ACOC_LOCUS6901</name>
</gene>
<dbReference type="InterPro" id="IPR050271">
    <property type="entry name" value="UDP-glycosyltransferase"/>
</dbReference>
<dbReference type="InterPro" id="IPR002213">
    <property type="entry name" value="UDP_glucos_trans"/>
</dbReference>
<organism evidence="9">
    <name type="scientific">Angiostrongylus costaricensis</name>
    <name type="common">Nematode worm</name>
    <dbReference type="NCBI Taxonomy" id="334426"/>
    <lineage>
        <taxon>Eukaryota</taxon>
        <taxon>Metazoa</taxon>
        <taxon>Ecdysozoa</taxon>
        <taxon>Nematoda</taxon>
        <taxon>Chromadorea</taxon>
        <taxon>Rhabditida</taxon>
        <taxon>Rhabditina</taxon>
        <taxon>Rhabditomorpha</taxon>
        <taxon>Strongyloidea</taxon>
        <taxon>Metastrongylidae</taxon>
        <taxon>Angiostrongylus</taxon>
    </lineage>
</organism>
<dbReference type="WBParaSite" id="ACOC_0000690001-mRNA-1">
    <property type="protein sequence ID" value="ACOC_0000690001-mRNA-1"/>
    <property type="gene ID" value="ACOC_0000690001"/>
</dbReference>
<protein>
    <recommendedName>
        <fullName evidence="2">glucuronosyltransferase</fullName>
        <ecNumber evidence="2">2.4.1.17</ecNumber>
    </recommendedName>
</protein>
<keyword evidence="4" id="KW-0808">Transferase</keyword>
<name>A0A0R3PP24_ANGCS</name>
<dbReference type="Proteomes" id="UP000267027">
    <property type="component" value="Unassembled WGS sequence"/>
</dbReference>
<sequence length="342" mass="38235">MVEFDSDFKGDTGTKLVKHVISFHPVNNKFFFATQLVGVPKTMLASAIGIGYHHYRILGMERQSSFVPASLTSYGGRMNFIGRLSNVLINGLSWIFANICEHFEQALFESRFPDFPDLHELIQKKTDYFLMNTNEFTESTRPTLRSIHYLGGSAIPAPVPLSDEFERIISKGTKGAILFSLGSLVKSSHMPFDIRQADGRVKLFITHGGMNSIHEALLFGVPMITLPLFADQDSNAAVAAERGFSINLNKLALSKEIIIDAINTALGQDGEESVYTLRVRQAARLLKGSPEEMRQTIRRLAQVSATEPALNHLKLDIRHLNSLQYYNIDTNNPTLVSFKEEK</sequence>
<evidence type="ECO:0000256" key="2">
    <source>
        <dbReference type="ARBA" id="ARBA00012544"/>
    </source>
</evidence>
<dbReference type="PANTHER" id="PTHR48043:SF145">
    <property type="entry name" value="FI06409P-RELATED"/>
    <property type="match status" value="1"/>
</dbReference>
<dbReference type="Pfam" id="PF00201">
    <property type="entry name" value="UDPGT"/>
    <property type="match status" value="2"/>
</dbReference>
<evidence type="ECO:0000256" key="3">
    <source>
        <dbReference type="ARBA" id="ARBA00022676"/>
    </source>
</evidence>
<accession>A0A0R3PP24</accession>
<dbReference type="STRING" id="334426.A0A0R3PP24"/>
<keyword evidence="3" id="KW-0328">Glycosyltransferase</keyword>
<reference evidence="7 8" key="2">
    <citation type="submission" date="2018-11" db="EMBL/GenBank/DDBJ databases">
        <authorList>
            <consortium name="Pathogen Informatics"/>
        </authorList>
    </citation>
    <scope>NUCLEOTIDE SEQUENCE [LARGE SCALE GENOMIC DNA]</scope>
    <source>
        <strain evidence="7 8">Costa Rica</strain>
    </source>
</reference>
<comment type="similarity">
    <text evidence="1">Belongs to the UDP-glycosyltransferase family.</text>
</comment>
<evidence type="ECO:0000256" key="4">
    <source>
        <dbReference type="ARBA" id="ARBA00022679"/>
    </source>
</evidence>
<dbReference type="OrthoDB" id="5835829at2759"/>
<keyword evidence="8" id="KW-1185">Reference proteome</keyword>
<dbReference type="EMBL" id="UYYA01003987">
    <property type="protein sequence ID" value="VDM58486.1"/>
    <property type="molecule type" value="Genomic_DNA"/>
</dbReference>
<dbReference type="GO" id="GO:0015020">
    <property type="term" value="F:glucuronosyltransferase activity"/>
    <property type="evidence" value="ECO:0007669"/>
    <property type="project" value="UniProtKB-EC"/>
</dbReference>
<evidence type="ECO:0000256" key="1">
    <source>
        <dbReference type="ARBA" id="ARBA00009995"/>
    </source>
</evidence>
<evidence type="ECO:0000256" key="5">
    <source>
        <dbReference type="ARBA" id="ARBA00022729"/>
    </source>
</evidence>
<evidence type="ECO:0000313" key="8">
    <source>
        <dbReference type="Proteomes" id="UP000267027"/>
    </source>
</evidence>
<dbReference type="SUPFAM" id="SSF53756">
    <property type="entry name" value="UDP-Glycosyltransferase/glycogen phosphorylase"/>
    <property type="match status" value="1"/>
</dbReference>
<keyword evidence="5" id="KW-0732">Signal</keyword>
<comment type="catalytic activity">
    <reaction evidence="6">
        <text>glucuronate acceptor + UDP-alpha-D-glucuronate = acceptor beta-D-glucuronoside + UDP + H(+)</text>
        <dbReference type="Rhea" id="RHEA:21032"/>
        <dbReference type="ChEBI" id="CHEBI:15378"/>
        <dbReference type="ChEBI" id="CHEBI:58052"/>
        <dbReference type="ChEBI" id="CHEBI:58223"/>
        <dbReference type="ChEBI" id="CHEBI:132367"/>
        <dbReference type="ChEBI" id="CHEBI:132368"/>
        <dbReference type="EC" id="2.4.1.17"/>
    </reaction>
</comment>
<evidence type="ECO:0000313" key="7">
    <source>
        <dbReference type="EMBL" id="VDM58486.1"/>
    </source>
</evidence>
<proteinExistence type="inferred from homology"/>
<evidence type="ECO:0000313" key="9">
    <source>
        <dbReference type="WBParaSite" id="ACOC_0000690001-mRNA-1"/>
    </source>
</evidence>
<reference evidence="9" key="1">
    <citation type="submission" date="2017-02" db="UniProtKB">
        <authorList>
            <consortium name="WormBaseParasite"/>
        </authorList>
    </citation>
    <scope>IDENTIFICATION</scope>
</reference>
<dbReference type="AlphaFoldDB" id="A0A0R3PP24"/>
<evidence type="ECO:0000256" key="6">
    <source>
        <dbReference type="ARBA" id="ARBA00047475"/>
    </source>
</evidence>
<dbReference type="PANTHER" id="PTHR48043">
    <property type="entry name" value="EG:EG0003.4 PROTEIN-RELATED"/>
    <property type="match status" value="1"/>
</dbReference>
<dbReference type="EC" id="2.4.1.17" evidence="2"/>